<evidence type="ECO:0000256" key="2">
    <source>
        <dbReference type="SAM" id="SignalP"/>
    </source>
</evidence>
<keyword evidence="1" id="KW-0472">Membrane</keyword>
<feature type="signal peptide" evidence="2">
    <location>
        <begin position="1"/>
        <end position="20"/>
    </location>
</feature>
<keyword evidence="2" id="KW-0732">Signal</keyword>
<feature type="domain" description="Ig-like" evidence="3">
    <location>
        <begin position="20"/>
        <end position="91"/>
    </location>
</feature>
<evidence type="ECO:0000313" key="4">
    <source>
        <dbReference type="Proteomes" id="UP000694843"/>
    </source>
</evidence>
<keyword evidence="4" id="KW-1185">Reference proteome</keyword>
<sequence>MIFILFGTAVGCAISSLVSAETTAAANTFISTAGANITFQCHSSQLQLQTNQSVYWTWPGVLEGKQLPILSPDGSLHIPFVTLNSSGNYSCFNEADDSLIVKHSLLIPGPPPPPANLTVSETDDVIILHWHNPFSPMYLTAAPDTVLHLRYRPVLHPVLPLQHDHAAPLDQDYNAASDAWSSALGVDVWSGANSAELNSTAAKWKVLPHALPANQVLVAVEQRGEESYQFEMWAENSYGSSPHVAVTTTINHPSHAFTKAGAWERSRGWLVGVIIVLISCNLAALVWIFHHSALAKKKRRRQRAIANHSGLSGECEHLELVCHAHDIHSEAVNLTLPHHAALV</sequence>
<dbReference type="OrthoDB" id="10410835at2759"/>
<evidence type="ECO:0000256" key="1">
    <source>
        <dbReference type="SAM" id="Phobius"/>
    </source>
</evidence>
<accession>A0A8B7PK76</accession>
<dbReference type="InterPro" id="IPR036116">
    <property type="entry name" value="FN3_sf"/>
</dbReference>
<dbReference type="Proteomes" id="UP000694843">
    <property type="component" value="Unplaced"/>
</dbReference>
<dbReference type="PROSITE" id="PS50835">
    <property type="entry name" value="IG_LIKE"/>
    <property type="match status" value="1"/>
</dbReference>
<evidence type="ECO:0000259" key="3">
    <source>
        <dbReference type="PROSITE" id="PS50835"/>
    </source>
</evidence>
<dbReference type="KEGG" id="hazt:108682002"/>
<protein>
    <submittedName>
        <fullName evidence="5">Uncharacterized protein LOC108682002</fullName>
    </submittedName>
</protein>
<reference evidence="5" key="1">
    <citation type="submission" date="2025-08" db="UniProtKB">
        <authorList>
            <consortium name="RefSeq"/>
        </authorList>
    </citation>
    <scope>IDENTIFICATION</scope>
    <source>
        <tissue evidence="5">Whole organism</tissue>
    </source>
</reference>
<keyword evidence="1" id="KW-1133">Transmembrane helix</keyword>
<dbReference type="RefSeq" id="XP_018026579.1">
    <property type="nucleotide sequence ID" value="XM_018171090.2"/>
</dbReference>
<evidence type="ECO:0000313" key="5">
    <source>
        <dbReference type="RefSeq" id="XP_018026579.1"/>
    </source>
</evidence>
<dbReference type="InterPro" id="IPR007110">
    <property type="entry name" value="Ig-like_dom"/>
</dbReference>
<dbReference type="SUPFAM" id="SSF49265">
    <property type="entry name" value="Fibronectin type III"/>
    <property type="match status" value="1"/>
</dbReference>
<gene>
    <name evidence="5" type="primary">LOC108682002</name>
</gene>
<dbReference type="Gene3D" id="2.60.40.10">
    <property type="entry name" value="Immunoglobulins"/>
    <property type="match status" value="2"/>
</dbReference>
<proteinExistence type="predicted"/>
<feature type="chain" id="PRO_5033981468" evidence="2">
    <location>
        <begin position="21"/>
        <end position="343"/>
    </location>
</feature>
<dbReference type="GeneID" id="108682002"/>
<dbReference type="InterPro" id="IPR036179">
    <property type="entry name" value="Ig-like_dom_sf"/>
</dbReference>
<organism evidence="4 5">
    <name type="scientific">Hyalella azteca</name>
    <name type="common">Amphipod</name>
    <dbReference type="NCBI Taxonomy" id="294128"/>
    <lineage>
        <taxon>Eukaryota</taxon>
        <taxon>Metazoa</taxon>
        <taxon>Ecdysozoa</taxon>
        <taxon>Arthropoda</taxon>
        <taxon>Crustacea</taxon>
        <taxon>Multicrustacea</taxon>
        <taxon>Malacostraca</taxon>
        <taxon>Eumalacostraca</taxon>
        <taxon>Peracarida</taxon>
        <taxon>Amphipoda</taxon>
        <taxon>Senticaudata</taxon>
        <taxon>Talitrida</taxon>
        <taxon>Talitroidea</taxon>
        <taxon>Hyalellidae</taxon>
        <taxon>Hyalella</taxon>
    </lineage>
</organism>
<keyword evidence="1" id="KW-0812">Transmembrane</keyword>
<dbReference type="SUPFAM" id="SSF48726">
    <property type="entry name" value="Immunoglobulin"/>
    <property type="match status" value="1"/>
</dbReference>
<feature type="transmembrane region" description="Helical" evidence="1">
    <location>
        <begin position="269"/>
        <end position="290"/>
    </location>
</feature>
<dbReference type="InterPro" id="IPR013783">
    <property type="entry name" value="Ig-like_fold"/>
</dbReference>
<name>A0A8B7PK76_HYAAZ</name>
<dbReference type="AlphaFoldDB" id="A0A8B7PK76"/>